<name>A0AAJ1V289_9LACT</name>
<dbReference type="Pfam" id="PF18164">
    <property type="entry name" value="GNAT_C"/>
    <property type="match status" value="1"/>
</dbReference>
<dbReference type="AlphaFoldDB" id="A0AAJ1V289"/>
<organism evidence="3 4">
    <name type="scientific">Facklamia hominis</name>
    <dbReference type="NCBI Taxonomy" id="178214"/>
    <lineage>
        <taxon>Bacteria</taxon>
        <taxon>Bacillati</taxon>
        <taxon>Bacillota</taxon>
        <taxon>Bacilli</taxon>
        <taxon>Lactobacillales</taxon>
        <taxon>Aerococcaceae</taxon>
        <taxon>Facklamia</taxon>
    </lineage>
</organism>
<sequence>MIELYTEYFKTLSVDEHEQSLDQILRLLGFDFSYYNRTLPESSLILDILDSGYQGMAFDSNRMIVKINDAERAQVLIHLLPALKQIYQERNYSESIFLDTLSDLVYRLNLYSNRHHCLGLTEDDGHWLLRVFFLNIFRLGSLQYERLKLDFNLLPFKLTWKEASKERMLQGQEVLSIHIMAGTSLDQGAVNHSFCQARSFFREAGINYFYCCSWLLNPDNEFLLSSGSRILDFASQFELLASAKYKDYPLYSIFETEYYKNKPMTSLQKMAIAHPEYLGVGLGVVPIKE</sequence>
<proteinExistence type="predicted"/>
<dbReference type="RefSeq" id="WP_070609775.1">
    <property type="nucleotide sequence ID" value="NZ_JASOOE010000003.1"/>
</dbReference>
<keyword evidence="3" id="KW-0808">Transferase</keyword>
<dbReference type="Gene3D" id="3.40.630.120">
    <property type="match status" value="1"/>
</dbReference>
<evidence type="ECO:0000313" key="4">
    <source>
        <dbReference type="Proteomes" id="UP001229251"/>
    </source>
</evidence>
<dbReference type="GO" id="GO:0016746">
    <property type="term" value="F:acyltransferase activity"/>
    <property type="evidence" value="ECO:0007669"/>
    <property type="project" value="UniProtKB-KW"/>
</dbReference>
<dbReference type="EMBL" id="JASOOE010000003">
    <property type="protein sequence ID" value="MDK7186813.1"/>
    <property type="molecule type" value="Genomic_DNA"/>
</dbReference>
<feature type="domain" description="GNAT-like C-terminal" evidence="2">
    <location>
        <begin position="136"/>
        <end position="271"/>
    </location>
</feature>
<comment type="caution">
    <text evidence="3">The sequence shown here is derived from an EMBL/GenBank/DDBJ whole genome shotgun (WGS) entry which is preliminary data.</text>
</comment>
<gene>
    <name evidence="3" type="ORF">QP433_02340</name>
</gene>
<dbReference type="InterPro" id="IPR041273">
    <property type="entry name" value="NAT_N"/>
</dbReference>
<protein>
    <submittedName>
        <fullName evidence="3">Acyltransferase domain-containing protein</fullName>
    </submittedName>
</protein>
<accession>A0AAJ1V289</accession>
<evidence type="ECO:0000259" key="1">
    <source>
        <dbReference type="Pfam" id="PF18082"/>
    </source>
</evidence>
<dbReference type="Pfam" id="PF18082">
    <property type="entry name" value="NAT_N"/>
    <property type="match status" value="1"/>
</dbReference>
<feature type="domain" description="N-acyltransferase N-terminal" evidence="1">
    <location>
        <begin position="75"/>
        <end position="132"/>
    </location>
</feature>
<evidence type="ECO:0000259" key="2">
    <source>
        <dbReference type="Pfam" id="PF18164"/>
    </source>
</evidence>
<dbReference type="Proteomes" id="UP001229251">
    <property type="component" value="Unassembled WGS sequence"/>
</dbReference>
<evidence type="ECO:0000313" key="3">
    <source>
        <dbReference type="EMBL" id="MDK7186813.1"/>
    </source>
</evidence>
<keyword evidence="3" id="KW-0012">Acyltransferase</keyword>
<dbReference type="InterPro" id="IPR041644">
    <property type="entry name" value="GNAT_C"/>
</dbReference>
<reference evidence="3" key="1">
    <citation type="submission" date="2023-05" db="EMBL/GenBank/DDBJ databases">
        <title>Cataloging the Phylogenetic Diversity of Human Bladder Bacteria.</title>
        <authorList>
            <person name="Du J."/>
        </authorList>
    </citation>
    <scope>NUCLEOTIDE SEQUENCE</scope>
    <source>
        <strain evidence="3">UMB1231</strain>
    </source>
</reference>